<keyword evidence="4" id="KW-1185">Reference proteome</keyword>
<dbReference type="GO" id="GO:0045338">
    <property type="term" value="P:farnesyl diphosphate metabolic process"/>
    <property type="evidence" value="ECO:0007669"/>
    <property type="project" value="InterPro"/>
</dbReference>
<sequence>MGVGMAEFLDEHVTSEQEWDKYCHYVAGLLGIGLSHLFLASQFEDPLVGEDVELANSMGLFLQKTTIIRDYLEDQREGREFWPQEVWSRYVKKLEDFAKPENIDLAVQCLNELVTNALHHIPDVLTYLSRLRNQSVFNFCAIPEQQVVERNEGHASAQSRMYSIRVKKTGPAVSWVLLPEKQGRAEQARHSDPPSAGGLGKASVNSTRMGAGRAGAGRASDSQVRLRRSNGCQQRPRAEPAPGSRALQAGTVPGCSRSRERGKRMSRHCRPDWGFPSYFT</sequence>
<evidence type="ECO:0000256" key="1">
    <source>
        <dbReference type="ARBA" id="ARBA00006251"/>
    </source>
</evidence>
<feature type="compositionally biased region" description="Basic and acidic residues" evidence="2">
    <location>
        <begin position="182"/>
        <end position="192"/>
    </location>
</feature>
<evidence type="ECO:0000313" key="4">
    <source>
        <dbReference type="Proteomes" id="UP000011518"/>
    </source>
</evidence>
<comment type="similarity">
    <text evidence="1">Belongs to the phytoene/squalene synthase family.</text>
</comment>
<dbReference type="STRING" id="246437.L9KH33"/>
<dbReference type="PANTHER" id="PTHR11626">
    <property type="entry name" value="FARNESYL-DIPHOSPHATE FARNESYLTRANSFERASE"/>
    <property type="match status" value="1"/>
</dbReference>
<reference evidence="4" key="2">
    <citation type="journal article" date="2013" name="Nat. Commun.">
        <title>Genome of the Chinese tree shrew.</title>
        <authorList>
            <person name="Fan Y."/>
            <person name="Huang Z.Y."/>
            <person name="Cao C.C."/>
            <person name="Chen C.S."/>
            <person name="Chen Y.X."/>
            <person name="Fan D.D."/>
            <person name="He J."/>
            <person name="Hou H.L."/>
            <person name="Hu L."/>
            <person name="Hu X.T."/>
            <person name="Jiang X.T."/>
            <person name="Lai R."/>
            <person name="Lang Y.S."/>
            <person name="Liang B."/>
            <person name="Liao S.G."/>
            <person name="Mu D."/>
            <person name="Ma Y.Y."/>
            <person name="Niu Y.Y."/>
            <person name="Sun X.Q."/>
            <person name="Xia J.Q."/>
            <person name="Xiao J."/>
            <person name="Xiong Z.Q."/>
            <person name="Xu L."/>
            <person name="Yang L."/>
            <person name="Zhang Y."/>
            <person name="Zhao W."/>
            <person name="Zhao X.D."/>
            <person name="Zheng Y.T."/>
            <person name="Zhou J.M."/>
            <person name="Zhu Y.B."/>
            <person name="Zhang G.J."/>
            <person name="Wang J."/>
            <person name="Yao Y.G."/>
        </authorList>
    </citation>
    <scope>NUCLEOTIDE SEQUENCE [LARGE SCALE GENOMIC DNA]</scope>
</reference>
<protein>
    <submittedName>
        <fullName evidence="3">Squalene synthase</fullName>
    </submittedName>
</protein>
<dbReference type="Gene3D" id="1.10.600.10">
    <property type="entry name" value="Farnesyl Diphosphate Synthase"/>
    <property type="match status" value="1"/>
</dbReference>
<reference evidence="4" key="1">
    <citation type="submission" date="2012-07" db="EMBL/GenBank/DDBJ databases">
        <title>Genome of the Chinese tree shrew, a rising model animal genetically related to primates.</title>
        <authorList>
            <person name="Zhang G."/>
            <person name="Fan Y."/>
            <person name="Yao Y."/>
            <person name="Huang Z."/>
        </authorList>
    </citation>
    <scope>NUCLEOTIDE SEQUENCE [LARGE SCALE GENOMIC DNA]</scope>
</reference>
<dbReference type="InterPro" id="IPR044844">
    <property type="entry name" value="Trans_IPPS_euk-type"/>
</dbReference>
<gene>
    <name evidence="3" type="ORF">TREES_T100014230</name>
</gene>
<dbReference type="GO" id="GO:0005789">
    <property type="term" value="C:endoplasmic reticulum membrane"/>
    <property type="evidence" value="ECO:0007669"/>
    <property type="project" value="TreeGrafter"/>
</dbReference>
<dbReference type="GO" id="GO:0006695">
    <property type="term" value="P:cholesterol biosynthetic process"/>
    <property type="evidence" value="ECO:0007669"/>
    <property type="project" value="TreeGrafter"/>
</dbReference>
<dbReference type="Proteomes" id="UP000011518">
    <property type="component" value="Unassembled WGS sequence"/>
</dbReference>
<feature type="region of interest" description="Disordered" evidence="2">
    <location>
        <begin position="182"/>
        <end position="280"/>
    </location>
</feature>
<dbReference type="PANTHER" id="PTHR11626:SF2">
    <property type="entry name" value="SQUALENE SYNTHASE"/>
    <property type="match status" value="1"/>
</dbReference>
<evidence type="ECO:0000256" key="2">
    <source>
        <dbReference type="SAM" id="MobiDB-lite"/>
    </source>
</evidence>
<dbReference type="Pfam" id="PF00494">
    <property type="entry name" value="SQS_PSY"/>
    <property type="match status" value="1"/>
</dbReference>
<organism evidence="3 4">
    <name type="scientific">Tupaia chinensis</name>
    <name type="common">Chinese tree shrew</name>
    <name type="synonym">Tupaia belangeri chinensis</name>
    <dbReference type="NCBI Taxonomy" id="246437"/>
    <lineage>
        <taxon>Eukaryota</taxon>
        <taxon>Metazoa</taxon>
        <taxon>Chordata</taxon>
        <taxon>Craniata</taxon>
        <taxon>Vertebrata</taxon>
        <taxon>Euteleostomi</taxon>
        <taxon>Mammalia</taxon>
        <taxon>Eutheria</taxon>
        <taxon>Euarchontoglires</taxon>
        <taxon>Scandentia</taxon>
        <taxon>Tupaiidae</taxon>
        <taxon>Tupaia</taxon>
    </lineage>
</organism>
<evidence type="ECO:0000313" key="3">
    <source>
        <dbReference type="EMBL" id="ELW61809.1"/>
    </source>
</evidence>
<dbReference type="EMBL" id="KB320853">
    <property type="protein sequence ID" value="ELW61809.1"/>
    <property type="molecule type" value="Genomic_DNA"/>
</dbReference>
<name>L9KH33_TUPCH</name>
<dbReference type="FunFam" id="1.10.600.10:FF:000023">
    <property type="entry name" value="Squalene synthase"/>
    <property type="match status" value="1"/>
</dbReference>
<proteinExistence type="inferred from homology"/>
<dbReference type="InterPro" id="IPR002060">
    <property type="entry name" value="Squ/phyt_synthse"/>
</dbReference>
<dbReference type="AlphaFoldDB" id="L9KH33"/>
<accession>L9KH33</accession>
<dbReference type="GO" id="GO:0051996">
    <property type="term" value="F:squalene synthase [NAD(P)H] activity"/>
    <property type="evidence" value="ECO:0007669"/>
    <property type="project" value="InterPro"/>
</dbReference>
<dbReference type="SUPFAM" id="SSF48576">
    <property type="entry name" value="Terpenoid synthases"/>
    <property type="match status" value="1"/>
</dbReference>
<dbReference type="InterPro" id="IPR008949">
    <property type="entry name" value="Isoprenoid_synthase_dom_sf"/>
</dbReference>
<dbReference type="InParanoid" id="L9KH33"/>